<gene>
    <name evidence="1" type="ORF">WMO43_03725</name>
</gene>
<sequence length="87" mass="9989">MNEYDEECLQVFLEKQLQLFQEEVATTPEEAEEFLSDCMAVICKDLKDVKDYFDEEGVDISGLSLDNLEELEEVFALPSGRYLIVEG</sequence>
<protein>
    <submittedName>
        <fullName evidence="1">Glyoxalase</fullName>
    </submittedName>
</protein>
<name>A0ABV1HBB0_9FIRM</name>
<evidence type="ECO:0000313" key="1">
    <source>
        <dbReference type="EMBL" id="MEQ2556992.1"/>
    </source>
</evidence>
<keyword evidence="2" id="KW-1185">Reference proteome</keyword>
<dbReference type="RefSeq" id="WP_353530075.1">
    <property type="nucleotide sequence ID" value="NZ_JBBMEX010000003.1"/>
</dbReference>
<accession>A0ABV1HBB0</accession>
<dbReference type="EMBL" id="JBBMEX010000003">
    <property type="protein sequence ID" value="MEQ2556992.1"/>
    <property type="molecule type" value="Genomic_DNA"/>
</dbReference>
<organism evidence="1 2">
    <name type="scientific">Maccoyibacter intestinihominis</name>
    <dbReference type="NCBI Taxonomy" id="3133499"/>
    <lineage>
        <taxon>Bacteria</taxon>
        <taxon>Bacillati</taxon>
        <taxon>Bacillota</taxon>
        <taxon>Clostridia</taxon>
        <taxon>Lachnospirales</taxon>
        <taxon>Lachnospiraceae</taxon>
        <taxon>Maccoyibacter</taxon>
    </lineage>
</organism>
<evidence type="ECO:0000313" key="2">
    <source>
        <dbReference type="Proteomes" id="UP001454489"/>
    </source>
</evidence>
<dbReference type="Proteomes" id="UP001454489">
    <property type="component" value="Unassembled WGS sequence"/>
</dbReference>
<reference evidence="1 2" key="1">
    <citation type="submission" date="2024-03" db="EMBL/GenBank/DDBJ databases">
        <title>Human intestinal bacterial collection.</title>
        <authorList>
            <person name="Pauvert C."/>
            <person name="Hitch T.C.A."/>
            <person name="Clavel T."/>
        </authorList>
    </citation>
    <scope>NUCLEOTIDE SEQUENCE [LARGE SCALE GENOMIC DNA]</scope>
    <source>
        <strain evidence="1 2">CLA-AA-H185</strain>
    </source>
</reference>
<proteinExistence type="predicted"/>
<comment type="caution">
    <text evidence="1">The sequence shown here is derived from an EMBL/GenBank/DDBJ whole genome shotgun (WGS) entry which is preliminary data.</text>
</comment>